<comment type="subcellular location">
    <subcellularLocation>
        <location evidence="2">Nematocyst</location>
    </subcellularLocation>
    <subcellularLocation>
        <location evidence="1">Target cell membrane</location>
    </subcellularLocation>
</comment>
<dbReference type="SUPFAM" id="SSF63724">
    <property type="entry name" value="Cytolysin/lectin"/>
    <property type="match status" value="1"/>
</dbReference>
<evidence type="ECO:0000256" key="1">
    <source>
        <dbReference type="ARBA" id="ARBA00004175"/>
    </source>
</evidence>
<keyword evidence="3" id="KW-1052">Target cell membrane</keyword>
<evidence type="ECO:0000256" key="5">
    <source>
        <dbReference type="ARBA" id="ARBA00023331"/>
    </source>
</evidence>
<evidence type="ECO:0000313" key="6">
    <source>
        <dbReference type="EMBL" id="KAJ8377138.1"/>
    </source>
</evidence>
<dbReference type="GO" id="GO:0046931">
    <property type="term" value="P:pore complex assembly"/>
    <property type="evidence" value="ECO:0007669"/>
    <property type="project" value="InterPro"/>
</dbReference>
<accession>A0A9Q1G7X3</accession>
<evidence type="ECO:0000256" key="3">
    <source>
        <dbReference type="ARBA" id="ARBA00022537"/>
    </source>
</evidence>
<dbReference type="GO" id="GO:0046930">
    <property type="term" value="C:pore complex"/>
    <property type="evidence" value="ECO:0007669"/>
    <property type="project" value="InterPro"/>
</dbReference>
<dbReference type="GO" id="GO:0051715">
    <property type="term" value="P:cytolysis in another organism"/>
    <property type="evidence" value="ECO:0007669"/>
    <property type="project" value="InterPro"/>
</dbReference>
<dbReference type="OrthoDB" id="2304600at2759"/>
<dbReference type="InterPro" id="IPR009104">
    <property type="entry name" value="Anemon_actinoporin-like"/>
</dbReference>
<name>A0A9Q1G7X3_SYNKA</name>
<evidence type="ECO:0000256" key="4">
    <source>
        <dbReference type="ARBA" id="ARBA00023298"/>
    </source>
</evidence>
<sequence>MSEIATAAASAITATAALTEISKRTVGAALRSVIVHLSNYSSNILINPQVYTYSGYCCDPPKPTVRQGVTDVCAFRHTIGAVCGAVGVLTYDIAEHQRMKPVKSLAVMFSVPYNYIHYDNWFSLGLFDIDRACDKSLYEHMYYQKGKFTRGKASGSEIRYQCGKYTLRGTMSPVAKAFMKVEFLDETSFDQFD</sequence>
<keyword evidence="4" id="KW-0472">Membrane</keyword>
<evidence type="ECO:0000256" key="2">
    <source>
        <dbReference type="ARBA" id="ARBA00004532"/>
    </source>
</evidence>
<dbReference type="GO" id="GO:0042151">
    <property type="term" value="C:nematocyst"/>
    <property type="evidence" value="ECO:0007669"/>
    <property type="project" value="UniProtKB-SubCell"/>
</dbReference>
<dbReference type="InterPro" id="IPR015926">
    <property type="entry name" value="Cytolysin/lectin"/>
</dbReference>
<reference evidence="6" key="1">
    <citation type="journal article" date="2023" name="Science">
        <title>Genome structures resolve the early diversification of teleost fishes.</title>
        <authorList>
            <person name="Parey E."/>
            <person name="Louis A."/>
            <person name="Montfort J."/>
            <person name="Bouchez O."/>
            <person name="Roques C."/>
            <person name="Iampietro C."/>
            <person name="Lluch J."/>
            <person name="Castinel A."/>
            <person name="Donnadieu C."/>
            <person name="Desvignes T."/>
            <person name="Floi Bucao C."/>
            <person name="Jouanno E."/>
            <person name="Wen M."/>
            <person name="Mejri S."/>
            <person name="Dirks R."/>
            <person name="Jansen H."/>
            <person name="Henkel C."/>
            <person name="Chen W.J."/>
            <person name="Zahm M."/>
            <person name="Cabau C."/>
            <person name="Klopp C."/>
            <person name="Thompson A.W."/>
            <person name="Robinson-Rechavi M."/>
            <person name="Braasch I."/>
            <person name="Lecointre G."/>
            <person name="Bobe J."/>
            <person name="Postlethwait J.H."/>
            <person name="Berthelot C."/>
            <person name="Roest Crollius H."/>
            <person name="Guiguen Y."/>
        </authorList>
    </citation>
    <scope>NUCLEOTIDE SEQUENCE</scope>
    <source>
        <strain evidence="6">WJC10195</strain>
    </source>
</reference>
<gene>
    <name evidence="6" type="ORF">SKAU_G00077180</name>
</gene>
<dbReference type="GO" id="GO:0044218">
    <property type="term" value="C:other organism cell membrane"/>
    <property type="evidence" value="ECO:0007669"/>
    <property type="project" value="UniProtKB-KW"/>
</dbReference>
<dbReference type="PANTHER" id="PTHR40388">
    <property type="entry name" value="BRYOPORIN"/>
    <property type="match status" value="1"/>
</dbReference>
<dbReference type="PANTHER" id="PTHR40388:SF1">
    <property type="entry name" value="BRYOPORIN"/>
    <property type="match status" value="1"/>
</dbReference>
<organism evidence="6 7">
    <name type="scientific">Synaphobranchus kaupii</name>
    <name type="common">Kaup's arrowtooth eel</name>
    <dbReference type="NCBI Taxonomy" id="118154"/>
    <lineage>
        <taxon>Eukaryota</taxon>
        <taxon>Metazoa</taxon>
        <taxon>Chordata</taxon>
        <taxon>Craniata</taxon>
        <taxon>Vertebrata</taxon>
        <taxon>Euteleostomi</taxon>
        <taxon>Actinopterygii</taxon>
        <taxon>Neopterygii</taxon>
        <taxon>Teleostei</taxon>
        <taxon>Anguilliformes</taxon>
        <taxon>Synaphobranchidae</taxon>
        <taxon>Synaphobranchus</taxon>
    </lineage>
</organism>
<proteinExistence type="predicted"/>
<dbReference type="Pfam" id="PF06369">
    <property type="entry name" value="Anemone_cytotox"/>
    <property type="match status" value="1"/>
</dbReference>
<dbReference type="AlphaFoldDB" id="A0A9Q1G7X3"/>
<dbReference type="InterPro" id="IPR050677">
    <property type="entry name" value="Actinoporin_PFT"/>
</dbReference>
<keyword evidence="7" id="KW-1185">Reference proteome</keyword>
<keyword evidence="4" id="KW-1053">Target membrane</keyword>
<evidence type="ECO:0000313" key="7">
    <source>
        <dbReference type="Proteomes" id="UP001152622"/>
    </source>
</evidence>
<protein>
    <submittedName>
        <fullName evidence="6">Uncharacterized protein</fullName>
    </submittedName>
</protein>
<dbReference type="EMBL" id="JAINUF010000002">
    <property type="protein sequence ID" value="KAJ8377138.1"/>
    <property type="molecule type" value="Genomic_DNA"/>
</dbReference>
<dbReference type="Proteomes" id="UP001152622">
    <property type="component" value="Chromosome 2"/>
</dbReference>
<dbReference type="GO" id="GO:0006812">
    <property type="term" value="P:monoatomic cation transport"/>
    <property type="evidence" value="ECO:0007669"/>
    <property type="project" value="InterPro"/>
</dbReference>
<comment type="caution">
    <text evidence="6">The sequence shown here is derived from an EMBL/GenBank/DDBJ whole genome shotgun (WGS) entry which is preliminary data.</text>
</comment>
<keyword evidence="5" id="KW-0166">Nematocyst</keyword>
<dbReference type="GO" id="GO:0015267">
    <property type="term" value="F:channel activity"/>
    <property type="evidence" value="ECO:0007669"/>
    <property type="project" value="InterPro"/>
</dbReference>
<dbReference type="Gene3D" id="2.60.270.20">
    <property type="entry name" value="Cytolysin/lectin"/>
    <property type="match status" value="1"/>
</dbReference>